<evidence type="ECO:0000313" key="2">
    <source>
        <dbReference type="EMBL" id="EAX97822.1"/>
    </source>
</evidence>
<gene>
    <name evidence="2" type="ORF">TVAG_411840</name>
</gene>
<dbReference type="Pfam" id="PF04665">
    <property type="entry name" value="Pox_A32"/>
    <property type="match status" value="1"/>
</dbReference>
<sequence>MVDRCFAVEKLVSNIDSEIARHFQKDKNFNFSKNMLEKKFADIDKKFENVLNKNKRKLENAQIKPIHDKFLFAQNGITGLIAPPGSGKTFTYLKMAAQQQELDEKNPFYELVVICSTSGQFDQTVNSFKDIIKKSKLVCIKDSELLDWIKKYQRRVLKYNAINEYINSKFKDPNEEMQRILEKKHFRNKQKEIEYISKKLQSYDWKTYPHRCLLILDDFASHPLLKNREQDMCRILKKLRHFNISVVICVQTAKSLSKDVKRILTDIILFPGLSEDDFMELMKESMAGKFDRHELWEKYKVIQDPHTSFRIHIYANKVQIVKSQQK</sequence>
<dbReference type="GO" id="GO:0003677">
    <property type="term" value="F:DNA binding"/>
    <property type="evidence" value="ECO:0007669"/>
    <property type="project" value="InterPro"/>
</dbReference>
<proteinExistence type="predicted"/>
<dbReference type="Proteomes" id="UP000001542">
    <property type="component" value="Unassembled WGS sequence"/>
</dbReference>
<dbReference type="PANTHER" id="PTHR48131:SF1">
    <property type="entry name" value="AAA+ ATPASE DOMAIN-CONTAINING PROTEIN"/>
    <property type="match status" value="1"/>
</dbReference>
<dbReference type="PANTHER" id="PTHR48131">
    <property type="entry name" value="RESIII DOMAIN-CONTAINING PROTEIN"/>
    <property type="match status" value="1"/>
</dbReference>
<evidence type="ECO:0000313" key="3">
    <source>
        <dbReference type="Proteomes" id="UP000001542"/>
    </source>
</evidence>
<feature type="domain" description="Helicase/UvrB N-terminal" evidence="1">
    <location>
        <begin position="73"/>
        <end position="141"/>
    </location>
</feature>
<reference evidence="2" key="1">
    <citation type="submission" date="2006-10" db="EMBL/GenBank/DDBJ databases">
        <authorList>
            <person name="Amadeo P."/>
            <person name="Zhao Q."/>
            <person name="Wortman J."/>
            <person name="Fraser-Liggett C."/>
            <person name="Carlton J."/>
        </authorList>
    </citation>
    <scope>NUCLEOTIDE SEQUENCE</scope>
    <source>
        <strain evidence="2">G3</strain>
    </source>
</reference>
<dbReference type="Gene3D" id="3.40.50.300">
    <property type="entry name" value="P-loop containing nucleotide triphosphate hydrolases"/>
    <property type="match status" value="1"/>
</dbReference>
<dbReference type="Pfam" id="PF04851">
    <property type="entry name" value="ResIII"/>
    <property type="match status" value="1"/>
</dbReference>
<dbReference type="GO" id="GO:0005524">
    <property type="term" value="F:ATP binding"/>
    <property type="evidence" value="ECO:0007669"/>
    <property type="project" value="InterPro"/>
</dbReference>
<evidence type="ECO:0000259" key="1">
    <source>
        <dbReference type="Pfam" id="PF04851"/>
    </source>
</evidence>
<dbReference type="InterPro" id="IPR006758">
    <property type="entry name" value="A32L"/>
</dbReference>
<dbReference type="InParanoid" id="A2FB92"/>
<dbReference type="VEuPathDB" id="TrichDB:TVAG_TEG_DS113699_2_9"/>
<dbReference type="InterPro" id="IPR027417">
    <property type="entry name" value="P-loop_NTPase"/>
</dbReference>
<dbReference type="GO" id="GO:0016787">
    <property type="term" value="F:hydrolase activity"/>
    <property type="evidence" value="ECO:0007669"/>
    <property type="project" value="InterPro"/>
</dbReference>
<keyword evidence="3" id="KW-1185">Reference proteome</keyword>
<reference evidence="2" key="2">
    <citation type="journal article" date="2007" name="Science">
        <title>Draft genome sequence of the sexually transmitted pathogen Trichomonas vaginalis.</title>
        <authorList>
            <person name="Carlton J.M."/>
            <person name="Hirt R.P."/>
            <person name="Silva J.C."/>
            <person name="Delcher A.L."/>
            <person name="Schatz M."/>
            <person name="Zhao Q."/>
            <person name="Wortman J.R."/>
            <person name="Bidwell S.L."/>
            <person name="Alsmark U.C.M."/>
            <person name="Besteiro S."/>
            <person name="Sicheritz-Ponten T."/>
            <person name="Noel C.J."/>
            <person name="Dacks J.B."/>
            <person name="Foster P.G."/>
            <person name="Simillion C."/>
            <person name="Van de Peer Y."/>
            <person name="Miranda-Saavedra D."/>
            <person name="Barton G.J."/>
            <person name="Westrop G.D."/>
            <person name="Mueller S."/>
            <person name="Dessi D."/>
            <person name="Fiori P.L."/>
            <person name="Ren Q."/>
            <person name="Paulsen I."/>
            <person name="Zhang H."/>
            <person name="Bastida-Corcuera F.D."/>
            <person name="Simoes-Barbosa A."/>
            <person name="Brown M.T."/>
            <person name="Hayes R.D."/>
            <person name="Mukherjee M."/>
            <person name="Okumura C.Y."/>
            <person name="Schneider R."/>
            <person name="Smith A.J."/>
            <person name="Vanacova S."/>
            <person name="Villalvazo M."/>
            <person name="Haas B.J."/>
            <person name="Pertea M."/>
            <person name="Feldblyum T.V."/>
            <person name="Utterback T.R."/>
            <person name="Shu C.L."/>
            <person name="Osoegawa K."/>
            <person name="de Jong P.J."/>
            <person name="Hrdy I."/>
            <person name="Horvathova L."/>
            <person name="Zubacova Z."/>
            <person name="Dolezal P."/>
            <person name="Malik S.B."/>
            <person name="Logsdon J.M. Jr."/>
            <person name="Henze K."/>
            <person name="Gupta A."/>
            <person name="Wang C.C."/>
            <person name="Dunne R.L."/>
            <person name="Upcroft J.A."/>
            <person name="Upcroft P."/>
            <person name="White O."/>
            <person name="Salzberg S.L."/>
            <person name="Tang P."/>
            <person name="Chiu C.-H."/>
            <person name="Lee Y.-S."/>
            <person name="Embley T.M."/>
            <person name="Coombs G.H."/>
            <person name="Mottram J.C."/>
            <person name="Tachezy J."/>
            <person name="Fraser-Liggett C.M."/>
            <person name="Johnson P.J."/>
        </authorList>
    </citation>
    <scope>NUCLEOTIDE SEQUENCE [LARGE SCALE GENOMIC DNA]</scope>
    <source>
        <strain evidence="2">G3</strain>
    </source>
</reference>
<accession>A2FB92</accession>
<protein>
    <recommendedName>
        <fullName evidence="1">Helicase/UvrB N-terminal domain-containing protein</fullName>
    </recommendedName>
</protein>
<dbReference type="AlphaFoldDB" id="A2FB92"/>
<dbReference type="SUPFAM" id="SSF52540">
    <property type="entry name" value="P-loop containing nucleoside triphosphate hydrolases"/>
    <property type="match status" value="1"/>
</dbReference>
<dbReference type="EMBL" id="DS113699">
    <property type="protein sequence ID" value="EAX97822.1"/>
    <property type="molecule type" value="Genomic_DNA"/>
</dbReference>
<dbReference type="InterPro" id="IPR006935">
    <property type="entry name" value="Helicase/UvrB_N"/>
</dbReference>
<dbReference type="VEuPathDB" id="TrichDB:TVAGG3_0995560"/>
<organism evidence="2 3">
    <name type="scientific">Trichomonas vaginalis (strain ATCC PRA-98 / G3)</name>
    <dbReference type="NCBI Taxonomy" id="412133"/>
    <lineage>
        <taxon>Eukaryota</taxon>
        <taxon>Metamonada</taxon>
        <taxon>Parabasalia</taxon>
        <taxon>Trichomonadida</taxon>
        <taxon>Trichomonadidae</taxon>
        <taxon>Trichomonas</taxon>
    </lineage>
</organism>
<name>A2FB92_TRIV3</name>